<keyword evidence="5" id="KW-1185">Reference proteome</keyword>
<protein>
    <recommendedName>
        <fullName evidence="3">Sulfotransferase</fullName>
        <ecNumber evidence="3">2.8.2.-</ecNumber>
    </recommendedName>
</protein>
<evidence type="ECO:0000313" key="6">
    <source>
        <dbReference type="RefSeq" id="XP_012679114.2"/>
    </source>
</evidence>
<dbReference type="SUPFAM" id="SSF52540">
    <property type="entry name" value="P-loop containing nucleoside triphosphate hydrolases"/>
    <property type="match status" value="1"/>
</dbReference>
<proteinExistence type="inferred from homology"/>
<keyword evidence="2 3" id="KW-0808">Transferase</keyword>
<dbReference type="RefSeq" id="XP_012679114.2">
    <property type="nucleotide sequence ID" value="XM_012823660.2"/>
</dbReference>
<reference evidence="6" key="1">
    <citation type="submission" date="2025-08" db="UniProtKB">
        <authorList>
            <consortium name="RefSeq"/>
        </authorList>
    </citation>
    <scope>IDENTIFICATION</scope>
</reference>
<dbReference type="OrthoDB" id="205623at2759"/>
<dbReference type="EC" id="2.8.2.-" evidence="3"/>
<evidence type="ECO:0000259" key="4">
    <source>
        <dbReference type="Pfam" id="PF00685"/>
    </source>
</evidence>
<dbReference type="GO" id="GO:0008146">
    <property type="term" value="F:sulfotransferase activity"/>
    <property type="evidence" value="ECO:0007669"/>
    <property type="project" value="InterPro"/>
</dbReference>
<dbReference type="Pfam" id="PF00685">
    <property type="entry name" value="Sulfotransfer_1"/>
    <property type="match status" value="1"/>
</dbReference>
<dbReference type="Gene3D" id="3.40.50.300">
    <property type="entry name" value="P-loop containing nucleotide triphosphate hydrolases"/>
    <property type="match status" value="1"/>
</dbReference>
<evidence type="ECO:0000256" key="1">
    <source>
        <dbReference type="ARBA" id="ARBA00005771"/>
    </source>
</evidence>
<evidence type="ECO:0000313" key="5">
    <source>
        <dbReference type="Proteomes" id="UP000515152"/>
    </source>
</evidence>
<name>A0A6P3VRG7_CLUHA</name>
<dbReference type="GeneID" id="105896853"/>
<dbReference type="Proteomes" id="UP000515152">
    <property type="component" value="Chromosome 24"/>
</dbReference>
<dbReference type="PANTHER" id="PTHR11783">
    <property type="entry name" value="SULFOTRANSFERASE SULT"/>
    <property type="match status" value="1"/>
</dbReference>
<evidence type="ECO:0000256" key="2">
    <source>
        <dbReference type="ARBA" id="ARBA00022679"/>
    </source>
</evidence>
<accession>A0A6P3VRG7</accession>
<gene>
    <name evidence="6" type="primary">LOC105896853</name>
</gene>
<evidence type="ECO:0000256" key="3">
    <source>
        <dbReference type="RuleBase" id="RU361155"/>
    </source>
</evidence>
<comment type="similarity">
    <text evidence="1 3">Belongs to the sulfotransferase 1 family.</text>
</comment>
<dbReference type="InterPro" id="IPR027417">
    <property type="entry name" value="P-loop_NTPase"/>
</dbReference>
<feature type="domain" description="Sulfotransferase" evidence="4">
    <location>
        <begin position="53"/>
        <end position="283"/>
    </location>
</feature>
<sequence length="296" mass="33905">MSRPPAPHLAILERSKHVKDEDKLYRFQGLLYPSIMSPAENLEAVRTMEARADDVLLVAYPKCGFNWMVSVMRKVIAASSGQKESSDLPPLIEFCTPERQKAVAEEKSLRLLGTHLYPDIIPASFKEKKTKMLVVWRNPKDTLVSYFHFMNKNPVLPNVEWDKFFTDFMKGEVAWGSYFDHALAWDKLMDAPNVKIVTFEEMKQDLSGGIRQISQFFGFPLTEEQVQTIYSESTFSAMSAKSVHGKMGSVFFRKGEVGDWKNHFSEAQSQQMDEEFNKRLAGTKLGAKLKYDTYCK</sequence>
<organism evidence="5 6">
    <name type="scientific">Clupea harengus</name>
    <name type="common">Atlantic herring</name>
    <dbReference type="NCBI Taxonomy" id="7950"/>
    <lineage>
        <taxon>Eukaryota</taxon>
        <taxon>Metazoa</taxon>
        <taxon>Chordata</taxon>
        <taxon>Craniata</taxon>
        <taxon>Vertebrata</taxon>
        <taxon>Euteleostomi</taxon>
        <taxon>Actinopterygii</taxon>
        <taxon>Neopterygii</taxon>
        <taxon>Teleostei</taxon>
        <taxon>Clupei</taxon>
        <taxon>Clupeiformes</taxon>
        <taxon>Clupeoidei</taxon>
        <taxon>Clupeidae</taxon>
        <taxon>Clupea</taxon>
    </lineage>
</organism>
<dbReference type="AlphaFoldDB" id="A0A6P3VRG7"/>
<dbReference type="InterPro" id="IPR000863">
    <property type="entry name" value="Sulfotransferase_dom"/>
</dbReference>
<dbReference type="KEGG" id="char:105896853"/>